<feature type="non-terminal residue" evidence="11">
    <location>
        <position position="1"/>
    </location>
</feature>
<dbReference type="EMBL" id="JPKZ01022350">
    <property type="protein sequence ID" value="KHN71391.1"/>
    <property type="molecule type" value="Genomic_DNA"/>
</dbReference>
<keyword evidence="5 11" id="KW-0238">DNA-binding</keyword>
<proteinExistence type="predicted"/>
<dbReference type="Proteomes" id="UP000031036">
    <property type="component" value="Unassembled WGS sequence"/>
</dbReference>
<sequence length="156" mass="17301">CTASSSSTVAHTPDSGASSADDDFARSSFSTHDLPRTPAEAKVVSELQALVAQNVRQLGSRPLNTAEIARQCKRLMVAYNIGQRLFAKYVMNQVVKSQGSLSELLSKPRHWNKLTDKGREAFRRIYGWISDEKAIELLCSLSPRRVQPPGKFFMTS</sequence>
<keyword evidence="2" id="KW-0677">Repeat</keyword>
<keyword evidence="12" id="KW-1185">Reference proteome</keyword>
<dbReference type="GO" id="GO:0005634">
    <property type="term" value="C:nucleus"/>
    <property type="evidence" value="ECO:0007669"/>
    <property type="project" value="UniProtKB-SubCell"/>
</dbReference>
<feature type="region of interest" description="Disordered" evidence="9">
    <location>
        <begin position="1"/>
        <end position="33"/>
    </location>
</feature>
<keyword evidence="6 11" id="KW-0371">Homeobox</keyword>
<dbReference type="FunFam" id="1.10.260.40:FF:000010">
    <property type="entry name" value="Cut-like homeobox 1a"/>
    <property type="match status" value="1"/>
</dbReference>
<dbReference type="PROSITE" id="PS51042">
    <property type="entry name" value="CUT"/>
    <property type="match status" value="1"/>
</dbReference>
<keyword evidence="8" id="KW-0539">Nucleus</keyword>
<keyword evidence="7" id="KW-0804">Transcription</keyword>
<protein>
    <submittedName>
        <fullName evidence="11">Homeobox protein cut-like ceh-44</fullName>
    </submittedName>
</protein>
<evidence type="ECO:0000256" key="1">
    <source>
        <dbReference type="ARBA" id="ARBA00004123"/>
    </source>
</evidence>
<dbReference type="OrthoDB" id="10257567at2759"/>
<feature type="compositionally biased region" description="Polar residues" evidence="9">
    <location>
        <begin position="1"/>
        <end position="10"/>
    </location>
</feature>
<evidence type="ECO:0000256" key="6">
    <source>
        <dbReference type="ARBA" id="ARBA00023155"/>
    </source>
</evidence>
<reference evidence="11 12" key="1">
    <citation type="submission" date="2014-11" db="EMBL/GenBank/DDBJ databases">
        <title>Genetic blueprint of the zoonotic pathogen Toxocara canis.</title>
        <authorList>
            <person name="Zhu X.-Q."/>
            <person name="Korhonen P.K."/>
            <person name="Cai H."/>
            <person name="Young N.D."/>
            <person name="Nejsum P."/>
            <person name="von Samson-Himmelstjerna G."/>
            <person name="Boag P.R."/>
            <person name="Tan P."/>
            <person name="Li Q."/>
            <person name="Min J."/>
            <person name="Yang Y."/>
            <person name="Wang X."/>
            <person name="Fang X."/>
            <person name="Hall R.S."/>
            <person name="Hofmann A."/>
            <person name="Sternberg P.W."/>
            <person name="Jex A.R."/>
            <person name="Gasser R.B."/>
        </authorList>
    </citation>
    <scope>NUCLEOTIDE SEQUENCE [LARGE SCALE GENOMIC DNA]</scope>
    <source>
        <strain evidence="11">PN_DK_2014</strain>
    </source>
</reference>
<dbReference type="GO" id="GO:0000977">
    <property type="term" value="F:RNA polymerase II transcription regulatory region sequence-specific DNA binding"/>
    <property type="evidence" value="ECO:0007669"/>
    <property type="project" value="TreeGrafter"/>
</dbReference>
<evidence type="ECO:0000313" key="12">
    <source>
        <dbReference type="Proteomes" id="UP000031036"/>
    </source>
</evidence>
<evidence type="ECO:0000256" key="5">
    <source>
        <dbReference type="ARBA" id="ARBA00023125"/>
    </source>
</evidence>
<evidence type="ECO:0000256" key="9">
    <source>
        <dbReference type="SAM" id="MobiDB-lite"/>
    </source>
</evidence>
<dbReference type="SMART" id="SM01109">
    <property type="entry name" value="CUT"/>
    <property type="match status" value="1"/>
</dbReference>
<name>A0A0B2UJZ2_TOXCA</name>
<keyword evidence="4" id="KW-0175">Coiled coil</keyword>
<dbReference type="STRING" id="6265.A0A0B2UJZ2"/>
<organism evidence="11 12">
    <name type="scientific">Toxocara canis</name>
    <name type="common">Canine roundworm</name>
    <dbReference type="NCBI Taxonomy" id="6265"/>
    <lineage>
        <taxon>Eukaryota</taxon>
        <taxon>Metazoa</taxon>
        <taxon>Ecdysozoa</taxon>
        <taxon>Nematoda</taxon>
        <taxon>Chromadorea</taxon>
        <taxon>Rhabditida</taxon>
        <taxon>Spirurina</taxon>
        <taxon>Ascaridomorpha</taxon>
        <taxon>Ascaridoidea</taxon>
        <taxon>Toxocaridae</taxon>
        <taxon>Toxocara</taxon>
    </lineage>
</organism>
<evidence type="ECO:0000256" key="2">
    <source>
        <dbReference type="ARBA" id="ARBA00022737"/>
    </source>
</evidence>
<comment type="caution">
    <text evidence="11">The sequence shown here is derived from an EMBL/GenBank/DDBJ whole genome shotgun (WGS) entry which is preliminary data.</text>
</comment>
<keyword evidence="3" id="KW-0805">Transcription regulation</keyword>
<dbReference type="SUPFAM" id="SSF47413">
    <property type="entry name" value="lambda repressor-like DNA-binding domains"/>
    <property type="match status" value="1"/>
</dbReference>
<comment type="subcellular location">
    <subcellularLocation>
        <location evidence="1">Nucleus</location>
    </subcellularLocation>
</comment>
<accession>A0A0B2UJZ2</accession>
<evidence type="ECO:0000313" key="11">
    <source>
        <dbReference type="EMBL" id="KHN71391.1"/>
    </source>
</evidence>
<dbReference type="PANTHER" id="PTHR14043">
    <property type="entry name" value="CCAAT DISPLACEMENT PROTEIN-RELATED"/>
    <property type="match status" value="1"/>
</dbReference>
<evidence type="ECO:0000256" key="4">
    <source>
        <dbReference type="ARBA" id="ARBA00023054"/>
    </source>
</evidence>
<dbReference type="Gene3D" id="1.10.260.40">
    <property type="entry name" value="lambda repressor-like DNA-binding domains"/>
    <property type="match status" value="1"/>
</dbReference>
<feature type="domain" description="CUT" evidence="10">
    <location>
        <begin position="54"/>
        <end position="144"/>
    </location>
</feature>
<dbReference type="Pfam" id="PF02376">
    <property type="entry name" value="CUT"/>
    <property type="match status" value="1"/>
</dbReference>
<dbReference type="GO" id="GO:0000981">
    <property type="term" value="F:DNA-binding transcription factor activity, RNA polymerase II-specific"/>
    <property type="evidence" value="ECO:0007669"/>
    <property type="project" value="TreeGrafter"/>
</dbReference>
<gene>
    <name evidence="11" type="primary">ceh-44</name>
    <name evidence="11" type="ORF">Tcan_02307</name>
</gene>
<dbReference type="InterPro" id="IPR010982">
    <property type="entry name" value="Lambda_DNA-bd_dom_sf"/>
</dbReference>
<dbReference type="PANTHER" id="PTHR14043:SF2">
    <property type="entry name" value="HOMEOBOX PROTEIN CUT"/>
    <property type="match status" value="1"/>
</dbReference>
<dbReference type="InterPro" id="IPR003350">
    <property type="entry name" value="CUT_dom"/>
</dbReference>
<evidence type="ECO:0000256" key="8">
    <source>
        <dbReference type="ARBA" id="ARBA00023242"/>
    </source>
</evidence>
<evidence type="ECO:0000256" key="7">
    <source>
        <dbReference type="ARBA" id="ARBA00023163"/>
    </source>
</evidence>
<dbReference type="AlphaFoldDB" id="A0A0B2UJZ2"/>
<evidence type="ECO:0000259" key="10">
    <source>
        <dbReference type="PROSITE" id="PS51042"/>
    </source>
</evidence>
<evidence type="ECO:0000256" key="3">
    <source>
        <dbReference type="ARBA" id="ARBA00023015"/>
    </source>
</evidence>